<evidence type="ECO:0000313" key="4">
    <source>
        <dbReference type="EMBL" id="GAB13578.1"/>
    </source>
</evidence>
<feature type="domain" description="FAD-binding" evidence="3">
    <location>
        <begin position="5"/>
        <end position="297"/>
    </location>
</feature>
<dbReference type="RefSeq" id="WP_003800950.1">
    <property type="nucleotide sequence ID" value="NZ_BAEG01000040.1"/>
</dbReference>
<keyword evidence="5" id="KW-1185">Reference proteome</keyword>
<keyword evidence="1" id="KW-0560">Oxidoreductase</keyword>
<dbReference type="Pfam" id="PF01494">
    <property type="entry name" value="FAD_binding_3"/>
    <property type="match status" value="1"/>
</dbReference>
<dbReference type="GO" id="GO:0004497">
    <property type="term" value="F:monooxygenase activity"/>
    <property type="evidence" value="ECO:0007669"/>
    <property type="project" value="UniProtKB-KW"/>
</dbReference>
<accession>H0QL77</accession>
<protein>
    <recommendedName>
        <fullName evidence="3">FAD-binding domain-containing protein</fullName>
    </recommendedName>
</protein>
<dbReference type="InterPro" id="IPR002938">
    <property type="entry name" value="FAD-bd"/>
</dbReference>
<evidence type="ECO:0000313" key="5">
    <source>
        <dbReference type="Proteomes" id="UP000003828"/>
    </source>
</evidence>
<dbReference type="Gene3D" id="3.30.9.10">
    <property type="entry name" value="D-Amino Acid Oxidase, subunit A, domain 2"/>
    <property type="match status" value="1"/>
</dbReference>
<dbReference type="SUPFAM" id="SSF51905">
    <property type="entry name" value="FAD/NAD(P)-binding domain"/>
    <property type="match status" value="1"/>
</dbReference>
<sequence length="390" mass="42487">MHIEIAGAGLAGLTAAAAFGKAGCSVRVHEKGSILREIGAGIYLWENGLRALEAIGAYEEVVSRAEKVEVPFLRDHDGSTLQDEWLRNHRLYTVGRRHLYQSLLNAARRQGVEIVTDSPVTGATPNGTLTTAAGQEYPADLAIGADGVFSKVRDSLGLRQKLVDLRDGGGRHLIPRTGDDPVHQTIEQWNGGRRIGIIPCSPDETYVFLCCPANDVEGREQNPFNAATWIESFPEFRSQLERIPFDTEGRWAPFHDVHVSQWYSGRTALVGDAAHAMSPNLGQAACVAMTNAVALAIAVTNSSSIDFALKSWQEGQREMSEGVQRYSRVYGKVGTMWPKGLLDARSALVRKLTASRRVQGSINFAAERFPAGQIQRIDAAAAILKEEVLA</sequence>
<evidence type="ECO:0000259" key="3">
    <source>
        <dbReference type="Pfam" id="PF01494"/>
    </source>
</evidence>
<reference evidence="4 5" key="1">
    <citation type="submission" date="2011-12" db="EMBL/GenBank/DDBJ databases">
        <title>Whole genome shotgun sequence of Arthrobacter globiformis NBRC 12137.</title>
        <authorList>
            <person name="Miyazawa S."/>
            <person name="Hosoyama A."/>
            <person name="Tsuchikane K."/>
            <person name="Katsumata H."/>
            <person name="Yamazaki S."/>
            <person name="Fujita N."/>
        </authorList>
    </citation>
    <scope>NUCLEOTIDE SEQUENCE [LARGE SCALE GENOMIC DNA]</scope>
    <source>
        <strain evidence="4 5">NBRC 12137</strain>
    </source>
</reference>
<dbReference type="PANTHER" id="PTHR13789:SF309">
    <property type="entry name" value="PUTATIVE (AFU_ORTHOLOGUE AFUA_6G14510)-RELATED"/>
    <property type="match status" value="1"/>
</dbReference>
<dbReference type="Proteomes" id="UP000003828">
    <property type="component" value="Unassembled WGS sequence"/>
</dbReference>
<dbReference type="PRINTS" id="PR00420">
    <property type="entry name" value="RNGMNOXGNASE"/>
</dbReference>
<dbReference type="AlphaFoldDB" id="H0QL77"/>
<gene>
    <name evidence="4" type="ORF">ARGLB_040_00320</name>
</gene>
<organism evidence="4 5">
    <name type="scientific">Arthrobacter globiformis (strain ATCC 8010 / DSM 20124 / JCM 1332 / NBRC 12137 / NCIMB 8907 / NRRL B-2979 / 168)</name>
    <dbReference type="NCBI Taxonomy" id="1077972"/>
    <lineage>
        <taxon>Bacteria</taxon>
        <taxon>Bacillati</taxon>
        <taxon>Actinomycetota</taxon>
        <taxon>Actinomycetes</taxon>
        <taxon>Micrococcales</taxon>
        <taxon>Micrococcaceae</taxon>
        <taxon>Arthrobacter</taxon>
    </lineage>
</organism>
<dbReference type="InterPro" id="IPR036188">
    <property type="entry name" value="FAD/NAD-bd_sf"/>
</dbReference>
<dbReference type="Gene3D" id="3.50.50.60">
    <property type="entry name" value="FAD/NAD(P)-binding domain"/>
    <property type="match status" value="1"/>
</dbReference>
<dbReference type="EMBL" id="BAEG01000040">
    <property type="protein sequence ID" value="GAB13578.1"/>
    <property type="molecule type" value="Genomic_DNA"/>
</dbReference>
<keyword evidence="2" id="KW-0503">Monooxygenase</keyword>
<name>H0QL77_ARTG1</name>
<dbReference type="STRING" id="1077972.ARGLB_040_00320"/>
<dbReference type="OrthoDB" id="3356051at2"/>
<dbReference type="PANTHER" id="PTHR13789">
    <property type="entry name" value="MONOOXYGENASE"/>
    <property type="match status" value="1"/>
</dbReference>
<comment type="caution">
    <text evidence="4">The sequence shown here is derived from an EMBL/GenBank/DDBJ whole genome shotgun (WGS) entry which is preliminary data.</text>
</comment>
<evidence type="ECO:0000256" key="1">
    <source>
        <dbReference type="ARBA" id="ARBA00023002"/>
    </source>
</evidence>
<evidence type="ECO:0000256" key="2">
    <source>
        <dbReference type="ARBA" id="ARBA00023033"/>
    </source>
</evidence>
<dbReference type="GO" id="GO:0071949">
    <property type="term" value="F:FAD binding"/>
    <property type="evidence" value="ECO:0007669"/>
    <property type="project" value="InterPro"/>
</dbReference>
<dbReference type="InterPro" id="IPR050493">
    <property type="entry name" value="FAD-dep_Monooxygenase_BioMet"/>
</dbReference>
<proteinExistence type="predicted"/>
<dbReference type="eggNOG" id="COG0654">
    <property type="taxonomic scope" value="Bacteria"/>
</dbReference>